<evidence type="ECO:0000256" key="2">
    <source>
        <dbReference type="SAM" id="SignalP"/>
    </source>
</evidence>
<dbReference type="Gene3D" id="3.30.70.2800">
    <property type="match status" value="1"/>
</dbReference>
<dbReference type="EMBL" id="GGMS01003323">
    <property type="protein sequence ID" value="MBY72526.1"/>
    <property type="molecule type" value="Transcribed_RNA"/>
</dbReference>
<reference evidence="3" key="1">
    <citation type="submission" date="2018-04" db="EMBL/GenBank/DDBJ databases">
        <title>Transcriptome assembly of Sipha flava.</title>
        <authorList>
            <person name="Scully E.D."/>
            <person name="Geib S.M."/>
            <person name="Palmer N.A."/>
            <person name="Koch K."/>
            <person name="Bradshaw J."/>
            <person name="Heng-Moss T."/>
            <person name="Sarath G."/>
        </authorList>
    </citation>
    <scope>NUCLEOTIDE SEQUENCE</scope>
</reference>
<dbReference type="RefSeq" id="XP_025422749.1">
    <property type="nucleotide sequence ID" value="XM_025566964.1"/>
</dbReference>
<evidence type="ECO:0000313" key="5">
    <source>
        <dbReference type="RefSeq" id="XP_025422748.1"/>
    </source>
</evidence>
<keyword evidence="2" id="KW-0732">Signal</keyword>
<feature type="region of interest" description="Disordered" evidence="1">
    <location>
        <begin position="52"/>
        <end position="92"/>
    </location>
</feature>
<reference evidence="5 6" key="2">
    <citation type="submission" date="2025-04" db="UniProtKB">
        <authorList>
            <consortium name="RefSeq"/>
        </authorList>
    </citation>
    <scope>IDENTIFICATION</scope>
    <source>
        <tissue evidence="5 6">Whole body</tissue>
    </source>
</reference>
<organism evidence="3">
    <name type="scientific">Sipha flava</name>
    <name type="common">yellow sugarcane aphid</name>
    <dbReference type="NCBI Taxonomy" id="143950"/>
    <lineage>
        <taxon>Eukaryota</taxon>
        <taxon>Metazoa</taxon>
        <taxon>Ecdysozoa</taxon>
        <taxon>Arthropoda</taxon>
        <taxon>Hexapoda</taxon>
        <taxon>Insecta</taxon>
        <taxon>Pterygota</taxon>
        <taxon>Neoptera</taxon>
        <taxon>Paraneoptera</taxon>
        <taxon>Hemiptera</taxon>
        <taxon>Sternorrhyncha</taxon>
        <taxon>Aphidomorpha</taxon>
        <taxon>Aphidoidea</taxon>
        <taxon>Aphididae</taxon>
        <taxon>Sipha</taxon>
    </lineage>
</organism>
<dbReference type="InterPro" id="IPR025061">
    <property type="entry name" value="Diedel"/>
</dbReference>
<evidence type="ECO:0000313" key="3">
    <source>
        <dbReference type="EMBL" id="MBY72526.1"/>
    </source>
</evidence>
<dbReference type="OrthoDB" id="10353979at2759"/>
<proteinExistence type="predicted"/>
<dbReference type="Proteomes" id="UP000694846">
    <property type="component" value="Unplaced"/>
</dbReference>
<dbReference type="Pfam" id="PF13164">
    <property type="entry name" value="Diedel"/>
    <property type="match status" value="1"/>
</dbReference>
<dbReference type="AlphaFoldDB" id="A0A2S2Q473"/>
<feature type="chain" id="PRO_5044579014" evidence="2">
    <location>
        <begin position="25"/>
        <end position="141"/>
    </location>
</feature>
<feature type="signal peptide" evidence="2">
    <location>
        <begin position="1"/>
        <end position="24"/>
    </location>
</feature>
<keyword evidence="4" id="KW-1185">Reference proteome</keyword>
<name>A0A2S2Q473_9HEMI</name>
<evidence type="ECO:0000313" key="6">
    <source>
        <dbReference type="RefSeq" id="XP_025422749.1"/>
    </source>
</evidence>
<evidence type="ECO:0000256" key="1">
    <source>
        <dbReference type="SAM" id="MobiDB-lite"/>
    </source>
</evidence>
<gene>
    <name evidence="5 6" type="primary">LOC112692330</name>
    <name evidence="3" type="ORF">g.66212</name>
</gene>
<sequence length="141" mass="15211">MSVVKGCVIVLFLGLLCLVGETMSSVCCSLPTTVPVPCNHSNTILLPSLVEEDPQSSEIASNHPMEPIDLDDQSSVEDGISDPQANQDEGTSGRMCYEYYCGTVQVEAADTYCSYEPCDSTGCHCAADCIDGSYRTPKWIR</sequence>
<dbReference type="RefSeq" id="XP_025422748.1">
    <property type="nucleotide sequence ID" value="XM_025566963.1"/>
</dbReference>
<protein>
    <submittedName>
        <fullName evidence="5 6">Uncharacterized protein LOC112692330</fullName>
    </submittedName>
</protein>
<dbReference type="GeneID" id="112692330"/>
<evidence type="ECO:0000313" key="4">
    <source>
        <dbReference type="Proteomes" id="UP000694846"/>
    </source>
</evidence>
<accession>A0A2S2Q473</accession>